<proteinExistence type="predicted"/>
<feature type="domain" description="Methyltransferase FkbM" evidence="1">
    <location>
        <begin position="72"/>
        <end position="235"/>
    </location>
</feature>
<keyword evidence="2" id="KW-0489">Methyltransferase</keyword>
<dbReference type="RefSeq" id="WP_379839217.1">
    <property type="nucleotide sequence ID" value="NZ_JBHRYQ010000001.1"/>
</dbReference>
<keyword evidence="3" id="KW-1185">Reference proteome</keyword>
<name>A0ABV7Z201_9BACT</name>
<organism evidence="2 3">
    <name type="scientific">Lacihabitans lacunae</name>
    <dbReference type="NCBI Taxonomy" id="1028214"/>
    <lineage>
        <taxon>Bacteria</taxon>
        <taxon>Pseudomonadati</taxon>
        <taxon>Bacteroidota</taxon>
        <taxon>Cytophagia</taxon>
        <taxon>Cytophagales</taxon>
        <taxon>Leadbetterellaceae</taxon>
        <taxon>Lacihabitans</taxon>
    </lineage>
</organism>
<dbReference type="Pfam" id="PF05050">
    <property type="entry name" value="Methyltransf_21"/>
    <property type="match status" value="1"/>
</dbReference>
<comment type="caution">
    <text evidence="2">The sequence shown here is derived from an EMBL/GenBank/DDBJ whole genome shotgun (WGS) entry which is preliminary data.</text>
</comment>
<dbReference type="GO" id="GO:0032259">
    <property type="term" value="P:methylation"/>
    <property type="evidence" value="ECO:0007669"/>
    <property type="project" value="UniProtKB-KW"/>
</dbReference>
<dbReference type="PANTHER" id="PTHR34203:SF15">
    <property type="entry name" value="SLL1173 PROTEIN"/>
    <property type="match status" value="1"/>
</dbReference>
<dbReference type="GO" id="GO:0008168">
    <property type="term" value="F:methyltransferase activity"/>
    <property type="evidence" value="ECO:0007669"/>
    <property type="project" value="UniProtKB-KW"/>
</dbReference>
<evidence type="ECO:0000313" key="3">
    <source>
        <dbReference type="Proteomes" id="UP001595616"/>
    </source>
</evidence>
<dbReference type="EMBL" id="JBHRYQ010000001">
    <property type="protein sequence ID" value="MFC3812347.1"/>
    <property type="molecule type" value="Genomic_DNA"/>
</dbReference>
<gene>
    <name evidence="2" type="ORF">ACFOOI_16920</name>
</gene>
<dbReference type="Proteomes" id="UP001595616">
    <property type="component" value="Unassembled WGS sequence"/>
</dbReference>
<dbReference type="InterPro" id="IPR006342">
    <property type="entry name" value="FkbM_mtfrase"/>
</dbReference>
<protein>
    <submittedName>
        <fullName evidence="2">FkbM family methyltransferase</fullName>
        <ecNumber evidence="2">2.1.1.-</ecNumber>
    </submittedName>
</protein>
<dbReference type="PANTHER" id="PTHR34203">
    <property type="entry name" value="METHYLTRANSFERASE, FKBM FAMILY PROTEIN"/>
    <property type="match status" value="1"/>
</dbReference>
<keyword evidence="2" id="KW-0808">Transferase</keyword>
<dbReference type="NCBIfam" id="TIGR01444">
    <property type="entry name" value="fkbM_fam"/>
    <property type="match status" value="1"/>
</dbReference>
<sequence length="275" mass="31696">MFRKLTKFVIRKVKEFGLFFVSKEQNYLTKFGFAMNLNLKNQVDREIYLDYFELDSQFFFNSIIEKNMIVFDIGANIGLYSLIALQKMENSGFVHSFEPAPNAYSKLTQNINLNKFKNVKVNQMGVSSSTGELLFNLCEDDAYNSIGEKPLQKIREVIKIKSTTINNYCKENNISKIDVIKIDTEGAELLVLEGGGDLLSHENGPIILCEFNKNSNYGFGHSIESYQEILNGYSYQLFILENFFLKQFDLETYNGSEIICLKGNHIKMLKDKFEK</sequence>
<evidence type="ECO:0000259" key="1">
    <source>
        <dbReference type="Pfam" id="PF05050"/>
    </source>
</evidence>
<dbReference type="InterPro" id="IPR052514">
    <property type="entry name" value="SAM-dependent_MTase"/>
</dbReference>
<evidence type="ECO:0000313" key="2">
    <source>
        <dbReference type="EMBL" id="MFC3812347.1"/>
    </source>
</evidence>
<dbReference type="Gene3D" id="3.40.50.150">
    <property type="entry name" value="Vaccinia Virus protein VP39"/>
    <property type="match status" value="1"/>
</dbReference>
<accession>A0ABV7Z201</accession>
<dbReference type="SUPFAM" id="SSF53335">
    <property type="entry name" value="S-adenosyl-L-methionine-dependent methyltransferases"/>
    <property type="match status" value="1"/>
</dbReference>
<dbReference type="InterPro" id="IPR029063">
    <property type="entry name" value="SAM-dependent_MTases_sf"/>
</dbReference>
<dbReference type="EC" id="2.1.1.-" evidence="2"/>
<reference evidence="3" key="1">
    <citation type="journal article" date="2019" name="Int. J. Syst. Evol. Microbiol.">
        <title>The Global Catalogue of Microorganisms (GCM) 10K type strain sequencing project: providing services to taxonomists for standard genome sequencing and annotation.</title>
        <authorList>
            <consortium name="The Broad Institute Genomics Platform"/>
            <consortium name="The Broad Institute Genome Sequencing Center for Infectious Disease"/>
            <person name="Wu L."/>
            <person name="Ma J."/>
        </authorList>
    </citation>
    <scope>NUCLEOTIDE SEQUENCE [LARGE SCALE GENOMIC DNA]</scope>
    <source>
        <strain evidence="3">CECT 7956</strain>
    </source>
</reference>